<keyword evidence="4" id="KW-1185">Reference proteome</keyword>
<dbReference type="OrthoDB" id="4501674at2759"/>
<dbReference type="EMBL" id="ML739087">
    <property type="protein sequence ID" value="KAE8353827.1"/>
    <property type="molecule type" value="Genomic_DNA"/>
</dbReference>
<feature type="region of interest" description="Disordered" evidence="1">
    <location>
        <begin position="24"/>
        <end position="70"/>
    </location>
</feature>
<evidence type="ECO:0000313" key="3">
    <source>
        <dbReference type="EMBL" id="KAE8353827.1"/>
    </source>
</evidence>
<dbReference type="AlphaFoldDB" id="A0A5N6Z837"/>
<feature type="region of interest" description="Disordered" evidence="1">
    <location>
        <begin position="190"/>
        <end position="226"/>
    </location>
</feature>
<evidence type="ECO:0000256" key="2">
    <source>
        <dbReference type="SAM" id="Phobius"/>
    </source>
</evidence>
<proteinExistence type="predicted"/>
<keyword evidence="2" id="KW-0472">Membrane</keyword>
<sequence>MLHTRMGVRSSWIEESDLAPITREGVIEHERAGKKENPRKAAKTTLVQTDDLSKRSAAEPSKPTKPNNNLIPHWSYEKSSLAAGCIFAAIAVVGLIILVILSVRKIRRSWKRHKREKRDYASFKHRLDMTYDDRDSIICVITENQLGRESMMYSHDSSPSVGYVVEQKGGSVTRVYREGNNVPSRTFDSIAAPIAAPPDTGSPTRKSKRAQGGQADTQTPAGKERAGSIPRPIVVVPSPLKHISSLKATPVMPPTGPSTPDSERLPISPASQHGAGPMGRSSNVKSLCRLPSIKKTISPLLSF</sequence>
<accession>A0A5N6Z837</accession>
<evidence type="ECO:0000256" key="1">
    <source>
        <dbReference type="SAM" id="MobiDB-lite"/>
    </source>
</evidence>
<feature type="transmembrane region" description="Helical" evidence="2">
    <location>
        <begin position="81"/>
        <end position="103"/>
    </location>
</feature>
<organism evidence="3 4">
    <name type="scientific">Aspergillus coremiiformis</name>
    <dbReference type="NCBI Taxonomy" id="138285"/>
    <lineage>
        <taxon>Eukaryota</taxon>
        <taxon>Fungi</taxon>
        <taxon>Dikarya</taxon>
        <taxon>Ascomycota</taxon>
        <taxon>Pezizomycotina</taxon>
        <taxon>Eurotiomycetes</taxon>
        <taxon>Eurotiomycetidae</taxon>
        <taxon>Eurotiales</taxon>
        <taxon>Aspergillaceae</taxon>
        <taxon>Aspergillus</taxon>
        <taxon>Aspergillus subgen. Circumdati</taxon>
    </lineage>
</organism>
<keyword evidence="2" id="KW-1133">Transmembrane helix</keyword>
<reference evidence="4" key="1">
    <citation type="submission" date="2019-04" db="EMBL/GenBank/DDBJ databases">
        <title>Friends and foes A comparative genomics studyof 23 Aspergillus species from section Flavi.</title>
        <authorList>
            <consortium name="DOE Joint Genome Institute"/>
            <person name="Kjaerbolling I."/>
            <person name="Vesth T."/>
            <person name="Frisvad J.C."/>
            <person name="Nybo J.L."/>
            <person name="Theobald S."/>
            <person name="Kildgaard S."/>
            <person name="Isbrandt T."/>
            <person name="Kuo A."/>
            <person name="Sato A."/>
            <person name="Lyhne E.K."/>
            <person name="Kogle M.E."/>
            <person name="Wiebenga A."/>
            <person name="Kun R.S."/>
            <person name="Lubbers R.J."/>
            <person name="Makela M.R."/>
            <person name="Barry K."/>
            <person name="Chovatia M."/>
            <person name="Clum A."/>
            <person name="Daum C."/>
            <person name="Haridas S."/>
            <person name="He G."/>
            <person name="LaButti K."/>
            <person name="Lipzen A."/>
            <person name="Mondo S."/>
            <person name="Riley R."/>
            <person name="Salamov A."/>
            <person name="Simmons B.A."/>
            <person name="Magnuson J.K."/>
            <person name="Henrissat B."/>
            <person name="Mortensen U.H."/>
            <person name="Larsen T.O."/>
            <person name="Devries R.P."/>
            <person name="Grigoriev I.V."/>
            <person name="Machida M."/>
            <person name="Baker S.E."/>
            <person name="Andersen M.R."/>
        </authorList>
    </citation>
    <scope>NUCLEOTIDE SEQUENCE [LARGE SCALE GENOMIC DNA]</scope>
    <source>
        <strain evidence="4">CBS 553.77</strain>
    </source>
</reference>
<protein>
    <submittedName>
        <fullName evidence="3">Uncharacterized protein</fullName>
    </submittedName>
</protein>
<keyword evidence="2" id="KW-0812">Transmembrane</keyword>
<evidence type="ECO:0000313" key="4">
    <source>
        <dbReference type="Proteomes" id="UP000327118"/>
    </source>
</evidence>
<feature type="compositionally biased region" description="Basic and acidic residues" evidence="1">
    <location>
        <begin position="25"/>
        <end position="39"/>
    </location>
</feature>
<name>A0A5N6Z837_9EURO</name>
<dbReference type="Proteomes" id="UP000327118">
    <property type="component" value="Unassembled WGS sequence"/>
</dbReference>
<gene>
    <name evidence="3" type="ORF">BDV28DRAFT_132304</name>
</gene>
<feature type="region of interest" description="Disordered" evidence="1">
    <location>
        <begin position="246"/>
        <end position="283"/>
    </location>
</feature>